<evidence type="ECO:0000313" key="1">
    <source>
        <dbReference type="EMBL" id="KAJ6234744.1"/>
    </source>
</evidence>
<proteinExistence type="predicted"/>
<dbReference type="EMBL" id="JAOAOG010000269">
    <property type="protein sequence ID" value="KAJ6234744.1"/>
    <property type="molecule type" value="Genomic_DNA"/>
</dbReference>
<name>A0ABQ8XQR6_9EUKA</name>
<keyword evidence="2" id="KW-1185">Reference proteome</keyword>
<sequence length="70" mass="8376">MNTEDQTDFYSSLTIQLLENGLNEQQTAEVIKNFKDEQRNYFDFLNLNTINNILALREKNEKEFTKQNEK</sequence>
<reference evidence="1" key="1">
    <citation type="submission" date="2022-08" db="EMBL/GenBank/DDBJ databases">
        <title>Novel sulfate-reducing endosymbionts in the free-living metamonad Anaeramoeba.</title>
        <authorList>
            <person name="Jerlstrom-Hultqvist J."/>
            <person name="Cepicka I."/>
            <person name="Gallot-Lavallee L."/>
            <person name="Salas-Leiva D."/>
            <person name="Curtis B.A."/>
            <person name="Zahonova K."/>
            <person name="Pipaliya S."/>
            <person name="Dacks J."/>
            <person name="Roger A.J."/>
        </authorList>
    </citation>
    <scope>NUCLEOTIDE SEQUENCE</scope>
    <source>
        <strain evidence="1">Schooner1</strain>
    </source>
</reference>
<protein>
    <submittedName>
        <fullName evidence="1">Uncharacterized protein</fullName>
    </submittedName>
</protein>
<organism evidence="1 2">
    <name type="scientific">Anaeramoeba flamelloides</name>
    <dbReference type="NCBI Taxonomy" id="1746091"/>
    <lineage>
        <taxon>Eukaryota</taxon>
        <taxon>Metamonada</taxon>
        <taxon>Anaeramoebidae</taxon>
        <taxon>Anaeramoeba</taxon>
    </lineage>
</organism>
<comment type="caution">
    <text evidence="1">The sequence shown here is derived from an EMBL/GenBank/DDBJ whole genome shotgun (WGS) entry which is preliminary data.</text>
</comment>
<evidence type="ECO:0000313" key="2">
    <source>
        <dbReference type="Proteomes" id="UP001150062"/>
    </source>
</evidence>
<accession>A0ABQ8XQR6</accession>
<dbReference type="Proteomes" id="UP001150062">
    <property type="component" value="Unassembled WGS sequence"/>
</dbReference>
<gene>
    <name evidence="1" type="ORF">M0813_29337</name>
</gene>